<dbReference type="InterPro" id="IPR036844">
    <property type="entry name" value="Hint_dom_sf"/>
</dbReference>
<dbReference type="Proteomes" id="UP000194798">
    <property type="component" value="Unassembled WGS sequence"/>
</dbReference>
<dbReference type="PROSITE" id="PS50817">
    <property type="entry name" value="INTEIN_N_TER"/>
    <property type="match status" value="1"/>
</dbReference>
<evidence type="ECO:0000256" key="4">
    <source>
        <dbReference type="ARBA" id="ARBA00007837"/>
    </source>
</evidence>
<dbReference type="FunFam" id="3.30.1490.20:FF:000010">
    <property type="entry name" value="Phosphoenolpyruvate synthase"/>
    <property type="match status" value="1"/>
</dbReference>
<dbReference type="FunFam" id="3.30.470.20:FF:000017">
    <property type="entry name" value="Phosphoenolpyruvate synthase"/>
    <property type="match status" value="1"/>
</dbReference>
<dbReference type="SUPFAM" id="SSF52009">
    <property type="entry name" value="Phosphohistidine domain"/>
    <property type="match status" value="1"/>
</dbReference>
<comment type="catalytic activity">
    <reaction evidence="16">
        <text>pyruvate + ATP + H2O = phosphoenolpyruvate + AMP + phosphate + 2 H(+)</text>
        <dbReference type="Rhea" id="RHEA:11364"/>
        <dbReference type="ChEBI" id="CHEBI:15361"/>
        <dbReference type="ChEBI" id="CHEBI:15377"/>
        <dbReference type="ChEBI" id="CHEBI:15378"/>
        <dbReference type="ChEBI" id="CHEBI:30616"/>
        <dbReference type="ChEBI" id="CHEBI:43474"/>
        <dbReference type="ChEBI" id="CHEBI:58702"/>
        <dbReference type="ChEBI" id="CHEBI:456215"/>
        <dbReference type="EC" id="2.7.9.2"/>
    </reaction>
</comment>
<keyword evidence="19" id="KW-1185">Reference proteome</keyword>
<dbReference type="PROSITE" id="PS50818">
    <property type="entry name" value="INTEIN_C_TER"/>
    <property type="match status" value="1"/>
</dbReference>
<reference evidence="18 19" key="1">
    <citation type="submission" date="2016-12" db="EMBL/GenBank/DDBJ databases">
        <title>Thioflexothrix psekupsii D3 genome sequencing and assembly.</title>
        <authorList>
            <person name="Fomenkov A."/>
            <person name="Vincze T."/>
            <person name="Grabovich M."/>
            <person name="Anton B.P."/>
            <person name="Dubinina G."/>
            <person name="Orlova M."/>
            <person name="Belousova E."/>
            <person name="Roberts R.J."/>
        </authorList>
    </citation>
    <scope>NUCLEOTIDE SEQUENCE [LARGE SCALE GENOMIC DNA]</scope>
    <source>
        <strain evidence="18">D3</strain>
    </source>
</reference>
<feature type="domain" description="DOD-type homing endonuclease" evidence="17">
    <location>
        <begin position="556"/>
        <end position="699"/>
    </location>
</feature>
<dbReference type="PRINTS" id="PR00379">
    <property type="entry name" value="INTEIN"/>
</dbReference>
<evidence type="ECO:0000256" key="12">
    <source>
        <dbReference type="ARBA" id="ARBA00022840"/>
    </source>
</evidence>
<keyword evidence="7" id="KW-0808">Transferase</keyword>
<protein>
    <recommendedName>
        <fullName evidence="6">Phosphoenolpyruvate synthase</fullName>
        <ecNumber evidence="5">2.7.9.2</ecNumber>
    </recommendedName>
    <alternativeName>
        <fullName evidence="15">Pyruvate, water dikinase</fullName>
    </alternativeName>
</protein>
<evidence type="ECO:0000256" key="6">
    <source>
        <dbReference type="ARBA" id="ARBA00021623"/>
    </source>
</evidence>
<dbReference type="PRINTS" id="PR01736">
    <property type="entry name" value="PHPHTRNFRASE"/>
</dbReference>
<evidence type="ECO:0000256" key="16">
    <source>
        <dbReference type="ARBA" id="ARBA00047700"/>
    </source>
</evidence>
<dbReference type="Pfam" id="PF00391">
    <property type="entry name" value="PEP-utilizers"/>
    <property type="match status" value="2"/>
</dbReference>
<keyword evidence="9" id="KW-0547">Nucleotide-binding</keyword>
<evidence type="ECO:0000313" key="18">
    <source>
        <dbReference type="EMBL" id="OUD15314.1"/>
    </source>
</evidence>
<dbReference type="AlphaFoldDB" id="A0A251XAF2"/>
<dbReference type="GO" id="GO:0005524">
    <property type="term" value="F:ATP binding"/>
    <property type="evidence" value="ECO:0007669"/>
    <property type="project" value="UniProtKB-KW"/>
</dbReference>
<dbReference type="Gene3D" id="3.50.30.10">
    <property type="entry name" value="Phosphohistidine domain"/>
    <property type="match status" value="2"/>
</dbReference>
<dbReference type="GO" id="GO:0004519">
    <property type="term" value="F:endonuclease activity"/>
    <property type="evidence" value="ECO:0007669"/>
    <property type="project" value="InterPro"/>
</dbReference>
<dbReference type="NCBIfam" id="NF005057">
    <property type="entry name" value="PRK06464.1"/>
    <property type="match status" value="2"/>
</dbReference>
<evidence type="ECO:0000256" key="7">
    <source>
        <dbReference type="ARBA" id="ARBA00022679"/>
    </source>
</evidence>
<dbReference type="GO" id="GO:0016539">
    <property type="term" value="P:intein-mediated protein splicing"/>
    <property type="evidence" value="ECO:0007669"/>
    <property type="project" value="InterPro"/>
</dbReference>
<keyword evidence="13" id="KW-0460">Magnesium</keyword>
<evidence type="ECO:0000256" key="9">
    <source>
        <dbReference type="ARBA" id="ARBA00022741"/>
    </source>
</evidence>
<dbReference type="Pfam" id="PF14528">
    <property type="entry name" value="LAGLIDADG_3"/>
    <property type="match status" value="1"/>
</dbReference>
<evidence type="ECO:0000313" key="19">
    <source>
        <dbReference type="Proteomes" id="UP000194798"/>
    </source>
</evidence>
<dbReference type="InterPro" id="IPR004042">
    <property type="entry name" value="Intein_endonuc_central"/>
</dbReference>
<dbReference type="PANTHER" id="PTHR43030:SF1">
    <property type="entry name" value="PHOSPHOENOLPYRUVATE SYNTHASE"/>
    <property type="match status" value="1"/>
</dbReference>
<dbReference type="PANTHER" id="PTHR43030">
    <property type="entry name" value="PHOSPHOENOLPYRUVATE SYNTHASE"/>
    <property type="match status" value="1"/>
</dbReference>
<dbReference type="Gene3D" id="3.30.1490.20">
    <property type="entry name" value="ATP-grasp fold, A domain"/>
    <property type="match status" value="1"/>
</dbReference>
<dbReference type="Pfam" id="PF01326">
    <property type="entry name" value="PPDK_N"/>
    <property type="match status" value="1"/>
</dbReference>
<dbReference type="Gene3D" id="2.170.16.10">
    <property type="entry name" value="Hedgehog/Intein (Hint) domain"/>
    <property type="match status" value="2"/>
</dbReference>
<name>A0A251XAF2_9GAMM</name>
<dbReference type="EMBL" id="MSLT01000006">
    <property type="protein sequence ID" value="OUD15314.1"/>
    <property type="molecule type" value="Genomic_DNA"/>
</dbReference>
<dbReference type="InterPro" id="IPR023151">
    <property type="entry name" value="PEP_util_CS"/>
</dbReference>
<sequence>MTTSFYHNNIGKKMQDYVIPFTALGMHDVPKVGGKNASLGEMVSHLARVGVSVPGGFATTAQAFTDFLSQSGLRQHIMAQLDSLDVDDVDKLVEVGRKIRQSVVDTPFQPEFTAAIAEAYQALIGDHPGDISVAVRSSATAEDLPDASFAGQQETFLNVRGLDNVLLAIKHVFASLFNDRAIAYRVHQGFAHHEVALSAGIQKMVRSDVGASGVMFTLDTESGFRDVVFLTSSYGLGEMVVQGAVNPDEFYVHKPTLRAGRPAILRRNRGSKLIKMIYSPDQTHGRSTQIVDIDVAEQQVFSLSDADVMDLARQALLIEEHYGRPMDIEWGKDGIDGKIYILQARPETVKSRITQTNTVERFHIQKGNAAVLTTGRSIGQRIGAGPARVISSLSQMSQVQKGDVLVTDMTDPDWEPVMKRASAIVTNRGGRTCFAGDTQILTNQGFKRLADIYEHGYDGLTTPALNRQSLKMEWKPITDVMKRRAPLIKINVSQTGRMQGNGLKLTPNHKMLNLRAAELVDTEIQDMLAAEESVLLARHIPQLSASTDKQRSLAYLLGGIMSDGHIYLNRTHGEITFIQKPTEQKQAFIQRMNQALEENFGGVFKTTVKNTSQGLIRGQLVIGNANAYRYYSKASAQILQQEQADIVTSLLKHDVELAANFLAGLIDGDGCFQQGRVNLYVSNEQTLQAVIVACLRLGTAPQVSVNRTIYNVQIVEKLDVIGQYTQRVRCFDQRTMGSRFFNTRQLFTTPVNSDINNRCRKNYLLDETRLRTHLSHIQDEALHAKLHQLLHSDLQQIRVQQEAELGEADVYNITVDEHHNYIVFTERYSPVLVNNCHAAIIARELGIPAVVGCGDATDHIADGAPVTVSCAEGDTGYIYEGILPFQMSTSDLAALPELPFKIMMNVGNPERAFDFASIPNAGIGLARLEFIINRMIGIHPKALLNFSQQSPELQAVIKSHIGGYADPVSYYVDRLAEGVSTLAAAFYPQPVIVRLSDFKSNEYANLIGGKQFEPHEENPMIGFRGASRYIAESFRDCFELECRAMKKVRNDMGLTNVELMIPFVRTVDEAAQVIDLLEENGLKRGENGLRIIMMCELPSNALLADDFLQYFDGFSIGSNDMTQLTLGLDRDSGLIAHLFDERNPAVKQLLHLSIQACRRQGKYIGICGQGPSDHPDLAKWLMDEGITSVSLNPDTVISTWLYLAGQAGN</sequence>
<dbReference type="NCBIfam" id="TIGR01443">
    <property type="entry name" value="intein_Cterm"/>
    <property type="match status" value="1"/>
</dbReference>
<dbReference type="InterPro" id="IPR006142">
    <property type="entry name" value="INTEIN"/>
</dbReference>
<dbReference type="Gene3D" id="3.10.28.10">
    <property type="entry name" value="Homing endonucleases"/>
    <property type="match status" value="1"/>
</dbReference>
<dbReference type="SUPFAM" id="SSF55608">
    <property type="entry name" value="Homing endonucleases"/>
    <property type="match status" value="1"/>
</dbReference>
<accession>A0A251XAF2</accession>
<dbReference type="Gene3D" id="3.20.20.60">
    <property type="entry name" value="Phosphoenolpyruvate-binding domains"/>
    <property type="match status" value="1"/>
</dbReference>
<dbReference type="UniPathway" id="UPA00138"/>
<dbReference type="InterPro" id="IPR006319">
    <property type="entry name" value="PEP_synth"/>
</dbReference>
<dbReference type="NCBIfam" id="TIGR01445">
    <property type="entry name" value="intein_Nterm"/>
    <property type="match status" value="1"/>
</dbReference>
<dbReference type="InterPro" id="IPR015813">
    <property type="entry name" value="Pyrv/PenolPyrv_kinase-like_dom"/>
</dbReference>
<dbReference type="Gene3D" id="3.30.470.20">
    <property type="entry name" value="ATP-grasp fold, B domain"/>
    <property type="match status" value="1"/>
</dbReference>
<keyword evidence="18" id="KW-0670">Pyruvate</keyword>
<evidence type="ECO:0000256" key="10">
    <source>
        <dbReference type="ARBA" id="ARBA00022777"/>
    </source>
</evidence>
<comment type="function">
    <text evidence="2">Catalyzes the phosphorylation of pyruvate to phosphoenolpyruvate.</text>
</comment>
<evidence type="ECO:0000256" key="11">
    <source>
        <dbReference type="ARBA" id="ARBA00022813"/>
    </source>
</evidence>
<dbReference type="GO" id="GO:0006094">
    <property type="term" value="P:gluconeogenesis"/>
    <property type="evidence" value="ECO:0007669"/>
    <property type="project" value="UniProtKB-UniPathway"/>
</dbReference>
<dbReference type="InterPro" id="IPR027434">
    <property type="entry name" value="Homing_endonucl"/>
</dbReference>
<dbReference type="Pfam" id="PF02896">
    <property type="entry name" value="PEP-utilizers_C"/>
    <property type="match status" value="1"/>
</dbReference>
<keyword evidence="10" id="KW-0418">Kinase</keyword>
<evidence type="ECO:0000256" key="1">
    <source>
        <dbReference type="ARBA" id="ARBA00001946"/>
    </source>
</evidence>
<keyword evidence="12" id="KW-0067">ATP-binding</keyword>
<dbReference type="InterPro" id="IPR040442">
    <property type="entry name" value="Pyrv_kinase-like_dom_sf"/>
</dbReference>
<dbReference type="SUPFAM" id="SSF56059">
    <property type="entry name" value="Glutathione synthetase ATP-binding domain-like"/>
    <property type="match status" value="1"/>
</dbReference>
<evidence type="ECO:0000256" key="14">
    <source>
        <dbReference type="ARBA" id="ARBA00023000"/>
    </source>
</evidence>
<dbReference type="InterPro" id="IPR030934">
    <property type="entry name" value="Intein_C"/>
</dbReference>
<gene>
    <name evidence="18" type="ORF">TPSD3_01940</name>
</gene>
<evidence type="ECO:0000256" key="8">
    <source>
        <dbReference type="ARBA" id="ARBA00022723"/>
    </source>
</evidence>
<comment type="similarity">
    <text evidence="4">Belongs to the PEP-utilizing enzyme family.</text>
</comment>
<dbReference type="PROSITE" id="PS50819">
    <property type="entry name" value="INTEIN_ENDONUCLEASE"/>
    <property type="match status" value="1"/>
</dbReference>
<dbReference type="PROSITE" id="PS00742">
    <property type="entry name" value="PEP_ENZYMES_2"/>
    <property type="match status" value="1"/>
</dbReference>
<dbReference type="InterPro" id="IPR006141">
    <property type="entry name" value="Intein_N"/>
</dbReference>
<dbReference type="SUPFAM" id="SSF51294">
    <property type="entry name" value="Hedgehog/intein (Hint) domain"/>
    <property type="match status" value="1"/>
</dbReference>
<dbReference type="InterPro" id="IPR036637">
    <property type="entry name" value="Phosphohistidine_dom_sf"/>
</dbReference>
<dbReference type="CDD" id="cd00081">
    <property type="entry name" value="Hint"/>
    <property type="match status" value="1"/>
</dbReference>
<dbReference type="InterPro" id="IPR000121">
    <property type="entry name" value="PEP_util_C"/>
</dbReference>
<keyword evidence="14" id="KW-0651">Protein splicing</keyword>
<evidence type="ECO:0000256" key="2">
    <source>
        <dbReference type="ARBA" id="ARBA00002988"/>
    </source>
</evidence>
<dbReference type="InterPro" id="IPR002192">
    <property type="entry name" value="PPDK_AMP/ATP-bd"/>
</dbReference>
<keyword evidence="8" id="KW-0479">Metal-binding</keyword>
<dbReference type="InterPro" id="IPR013815">
    <property type="entry name" value="ATP_grasp_subdomain_1"/>
</dbReference>
<comment type="caution">
    <text evidence="18">The sequence shown here is derived from an EMBL/GenBank/DDBJ whole genome shotgun (WGS) entry which is preliminary data.</text>
</comment>
<dbReference type="EC" id="2.7.9.2" evidence="5"/>
<dbReference type="InterPro" id="IPR004860">
    <property type="entry name" value="LAGLIDADG_dom"/>
</dbReference>
<comment type="cofactor">
    <cofactor evidence="1">
        <name>Mg(2+)</name>
        <dbReference type="ChEBI" id="CHEBI:18420"/>
    </cofactor>
</comment>
<evidence type="ECO:0000256" key="3">
    <source>
        <dbReference type="ARBA" id="ARBA00004742"/>
    </source>
</evidence>
<dbReference type="InterPro" id="IPR008279">
    <property type="entry name" value="PEP-util_enz_mobile_dom"/>
</dbReference>
<evidence type="ECO:0000256" key="13">
    <source>
        <dbReference type="ARBA" id="ARBA00022842"/>
    </source>
</evidence>
<organism evidence="18 19">
    <name type="scientific">Thioflexithrix psekupsensis</name>
    <dbReference type="NCBI Taxonomy" id="1570016"/>
    <lineage>
        <taxon>Bacteria</taxon>
        <taxon>Pseudomonadati</taxon>
        <taxon>Pseudomonadota</taxon>
        <taxon>Gammaproteobacteria</taxon>
        <taxon>Thiotrichales</taxon>
        <taxon>Thioflexithrix</taxon>
    </lineage>
</organism>
<dbReference type="GO" id="GO:0008986">
    <property type="term" value="F:pyruvate, water dikinase activity"/>
    <property type="evidence" value="ECO:0007669"/>
    <property type="project" value="UniProtKB-EC"/>
</dbReference>
<dbReference type="SUPFAM" id="SSF51621">
    <property type="entry name" value="Phosphoenolpyruvate/pyruvate domain"/>
    <property type="match status" value="1"/>
</dbReference>
<comment type="pathway">
    <text evidence="3">Carbohydrate biosynthesis; gluconeogenesis.</text>
</comment>
<evidence type="ECO:0000256" key="5">
    <source>
        <dbReference type="ARBA" id="ARBA00011996"/>
    </source>
</evidence>
<proteinExistence type="inferred from homology"/>
<dbReference type="FunFam" id="3.20.20.60:FF:000010">
    <property type="entry name" value="Phosphoenolpyruvate synthase"/>
    <property type="match status" value="1"/>
</dbReference>
<evidence type="ECO:0000259" key="17">
    <source>
        <dbReference type="PROSITE" id="PS50819"/>
    </source>
</evidence>
<dbReference type="GO" id="GO:0046872">
    <property type="term" value="F:metal ion binding"/>
    <property type="evidence" value="ECO:0007669"/>
    <property type="project" value="UniProtKB-KW"/>
</dbReference>
<keyword evidence="11" id="KW-0068">Autocatalytic cleavage</keyword>
<evidence type="ECO:0000256" key="15">
    <source>
        <dbReference type="ARBA" id="ARBA00033470"/>
    </source>
</evidence>